<sequence length="422" mass="49247">MKLEEFSPDSLPDLLPLYYKRLFPYGPFHRWISYGNVEPNYFQNREFSFTLAEDIYIRFKSFIGREDMEKEIQKRCPYKIDIGAVYATRPQERHMTAVFQPQERELVFDIDMTDYDDVRSCCSGADICNKCWKFMVLACKVLDAALREDFGWEHLLWVFSGRRGVHCWVCDDTARKLDVSSRSAVAEYLQLVTGGENRAKKVVIYSDKLHHSIRRAKNIIEPQFESMCVEDQDILGTPEKMSKVLSLVPEDQMRQEIEKEMVKQSTSKARWAALTSVVQSWIKRGQLKKWRQFLVEEIMLQYTYPRLDINVSKGMNHLLKAPFCIHPKTGKVCIPFNPRAAEKFNPMTVPTINQLIHEIGQFDEEQTQGDKSQVSSARRVKDYKKTSLNKGVVIFEEFVRKLEDTWKGKQIKIEASDASLNF</sequence>
<dbReference type="Pfam" id="PF01896">
    <property type="entry name" value="DNA_primase_S"/>
    <property type="match status" value="1"/>
</dbReference>
<dbReference type="GO" id="GO:0005658">
    <property type="term" value="C:alpha DNA polymerase:primase complex"/>
    <property type="evidence" value="ECO:0007669"/>
    <property type="project" value="UniProtKB-ARBA"/>
</dbReference>
<keyword evidence="6 12" id="KW-0808">Transferase</keyword>
<dbReference type="InterPro" id="IPR014052">
    <property type="entry name" value="DNA_primase_ssu_euk/arc"/>
</dbReference>
<evidence type="ECO:0000256" key="2">
    <source>
        <dbReference type="ARBA" id="ARBA00001946"/>
    </source>
</evidence>
<evidence type="ECO:0000256" key="4">
    <source>
        <dbReference type="ARBA" id="ARBA00022478"/>
    </source>
</evidence>
<dbReference type="FunFam" id="3.90.920.10:FF:000001">
    <property type="entry name" value="DNA primase"/>
    <property type="match status" value="1"/>
</dbReference>
<dbReference type="AlphaFoldDB" id="A0AAE1H7J6"/>
<dbReference type="InterPro" id="IPR002755">
    <property type="entry name" value="DNA_primase_S"/>
</dbReference>
<evidence type="ECO:0000256" key="11">
    <source>
        <dbReference type="ARBA" id="ARBA00023163"/>
    </source>
</evidence>
<evidence type="ECO:0000256" key="7">
    <source>
        <dbReference type="ARBA" id="ARBA00022695"/>
    </source>
</evidence>
<evidence type="ECO:0000256" key="6">
    <source>
        <dbReference type="ARBA" id="ARBA00022679"/>
    </source>
</evidence>
<keyword evidence="8 12" id="KW-0235">DNA replication</keyword>
<evidence type="ECO:0000256" key="5">
    <source>
        <dbReference type="ARBA" id="ARBA00022515"/>
    </source>
</evidence>
<evidence type="ECO:0000313" key="13">
    <source>
        <dbReference type="EMBL" id="KAK3915616.1"/>
    </source>
</evidence>
<dbReference type="Proteomes" id="UP001219518">
    <property type="component" value="Unassembled WGS sequence"/>
</dbReference>
<comment type="cofactor">
    <cofactor evidence="2">
        <name>Mg(2+)</name>
        <dbReference type="ChEBI" id="CHEBI:18420"/>
    </cofactor>
</comment>
<dbReference type="GO" id="GO:0003899">
    <property type="term" value="F:DNA-directed RNA polymerase activity"/>
    <property type="evidence" value="ECO:0007669"/>
    <property type="project" value="InterPro"/>
</dbReference>
<evidence type="ECO:0000313" key="14">
    <source>
        <dbReference type="Proteomes" id="UP001219518"/>
    </source>
</evidence>
<keyword evidence="4 12" id="KW-0240">DNA-directed RNA polymerase</keyword>
<protein>
    <recommendedName>
        <fullName evidence="12">DNA primase</fullName>
        <ecNumber evidence="12">2.7.7.-</ecNumber>
    </recommendedName>
</protein>
<accession>A0AAE1H7J6</accession>
<evidence type="ECO:0000256" key="3">
    <source>
        <dbReference type="ARBA" id="ARBA00009762"/>
    </source>
</evidence>
<comment type="similarity">
    <text evidence="3 12">Belongs to the eukaryotic-type primase small subunit family.</text>
</comment>
<keyword evidence="14" id="KW-1185">Reference proteome</keyword>
<dbReference type="GO" id="GO:0006270">
    <property type="term" value="P:DNA replication initiation"/>
    <property type="evidence" value="ECO:0007669"/>
    <property type="project" value="UniProtKB-ARBA"/>
</dbReference>
<dbReference type="SUPFAM" id="SSF56747">
    <property type="entry name" value="Prim-pol domain"/>
    <property type="match status" value="1"/>
</dbReference>
<evidence type="ECO:0000256" key="12">
    <source>
        <dbReference type="RuleBase" id="RU003514"/>
    </source>
</evidence>
<dbReference type="CDD" id="cd04860">
    <property type="entry name" value="AE_Prim_S"/>
    <property type="match status" value="1"/>
</dbReference>
<evidence type="ECO:0000256" key="9">
    <source>
        <dbReference type="ARBA" id="ARBA00022723"/>
    </source>
</evidence>
<dbReference type="GO" id="GO:0006269">
    <property type="term" value="P:DNA replication, synthesis of primer"/>
    <property type="evidence" value="ECO:0007669"/>
    <property type="project" value="UniProtKB-KW"/>
</dbReference>
<proteinExistence type="inferred from homology"/>
<gene>
    <name evidence="13" type="ORF">KUF71_024759</name>
</gene>
<evidence type="ECO:0000256" key="1">
    <source>
        <dbReference type="ARBA" id="ARBA00001936"/>
    </source>
</evidence>
<dbReference type="EC" id="2.7.7.-" evidence="12"/>
<evidence type="ECO:0000256" key="10">
    <source>
        <dbReference type="ARBA" id="ARBA00022833"/>
    </source>
</evidence>
<dbReference type="GO" id="GO:0046872">
    <property type="term" value="F:metal ion binding"/>
    <property type="evidence" value="ECO:0007669"/>
    <property type="project" value="UniProtKB-KW"/>
</dbReference>
<keyword evidence="11" id="KW-0804">Transcription</keyword>
<comment type="cofactor">
    <cofactor evidence="1">
        <name>Mn(2+)</name>
        <dbReference type="ChEBI" id="CHEBI:29035"/>
    </cofactor>
</comment>
<dbReference type="Gene3D" id="3.90.920.10">
    <property type="entry name" value="DNA primase, PRIM domain"/>
    <property type="match status" value="1"/>
</dbReference>
<keyword evidence="5 12" id="KW-0639">Primosome</keyword>
<dbReference type="EMBL" id="JAHWGI010000441">
    <property type="protein sequence ID" value="KAK3915616.1"/>
    <property type="molecule type" value="Genomic_DNA"/>
</dbReference>
<dbReference type="PANTHER" id="PTHR10536">
    <property type="entry name" value="DNA PRIMASE SMALL SUBUNIT"/>
    <property type="match status" value="1"/>
</dbReference>
<keyword evidence="9" id="KW-0479">Metal-binding</keyword>
<comment type="caution">
    <text evidence="13">The sequence shown here is derived from an EMBL/GenBank/DDBJ whole genome shotgun (WGS) entry which is preliminary data.</text>
</comment>
<name>A0AAE1H7J6_9NEOP</name>
<organism evidence="13 14">
    <name type="scientific">Frankliniella fusca</name>
    <dbReference type="NCBI Taxonomy" id="407009"/>
    <lineage>
        <taxon>Eukaryota</taxon>
        <taxon>Metazoa</taxon>
        <taxon>Ecdysozoa</taxon>
        <taxon>Arthropoda</taxon>
        <taxon>Hexapoda</taxon>
        <taxon>Insecta</taxon>
        <taxon>Pterygota</taxon>
        <taxon>Neoptera</taxon>
        <taxon>Paraneoptera</taxon>
        <taxon>Thysanoptera</taxon>
        <taxon>Terebrantia</taxon>
        <taxon>Thripoidea</taxon>
        <taxon>Thripidae</taxon>
        <taxon>Frankliniella</taxon>
    </lineage>
</organism>
<reference evidence="13" key="1">
    <citation type="submission" date="2021-07" db="EMBL/GenBank/DDBJ databases">
        <authorList>
            <person name="Catto M.A."/>
            <person name="Jacobson A."/>
            <person name="Kennedy G."/>
            <person name="Labadie P."/>
            <person name="Hunt B.G."/>
            <person name="Srinivasan R."/>
        </authorList>
    </citation>
    <scope>NUCLEOTIDE SEQUENCE</scope>
    <source>
        <strain evidence="13">PL_HMW_Pooled</strain>
        <tissue evidence="13">Head</tissue>
    </source>
</reference>
<evidence type="ECO:0000256" key="8">
    <source>
        <dbReference type="ARBA" id="ARBA00022705"/>
    </source>
</evidence>
<dbReference type="NCBIfam" id="TIGR00335">
    <property type="entry name" value="primase_sml"/>
    <property type="match status" value="1"/>
</dbReference>
<keyword evidence="7" id="KW-0548">Nucleotidyltransferase</keyword>
<keyword evidence="10" id="KW-0862">Zinc</keyword>
<reference evidence="13" key="2">
    <citation type="journal article" date="2023" name="BMC Genomics">
        <title>Pest status, molecular evolution, and epigenetic factors derived from the genome assembly of Frankliniella fusca, a thysanopteran phytovirus vector.</title>
        <authorList>
            <person name="Catto M.A."/>
            <person name="Labadie P.E."/>
            <person name="Jacobson A.L."/>
            <person name="Kennedy G.G."/>
            <person name="Srinivasan R."/>
            <person name="Hunt B.G."/>
        </authorList>
    </citation>
    <scope>NUCLEOTIDE SEQUENCE</scope>
    <source>
        <strain evidence="13">PL_HMW_Pooled</strain>
    </source>
</reference>